<evidence type="ECO:0000313" key="2">
    <source>
        <dbReference type="Proteomes" id="UP000008152"/>
    </source>
</evidence>
<protein>
    <submittedName>
        <fullName evidence="1">Uncharacterized protein</fullName>
    </submittedName>
</protein>
<dbReference type="EMBL" id="CP000791">
    <property type="protein sequence ID" value="ABU75111.1"/>
    <property type="molecule type" value="Genomic_DNA"/>
</dbReference>
<dbReference type="KEGG" id="vha:VIBHAR_p08264"/>
<gene>
    <name evidence="1" type="ordered locus">VIBHAR_p08264</name>
</gene>
<reference evidence="1 2" key="1">
    <citation type="submission" date="2007-08" db="EMBL/GenBank/DDBJ databases">
        <authorList>
            <consortium name="The Vibrio harveyi Genome Sequencing Project"/>
            <person name="Bassler B."/>
            <person name="Clifton S.W."/>
            <person name="Fulton L."/>
            <person name="Delehaunty K."/>
            <person name="Fronick C."/>
            <person name="Harrison M."/>
            <person name="Markivic C."/>
            <person name="Fulton R."/>
            <person name="Tin-Wollam A.-M."/>
            <person name="Shah N."/>
            <person name="Pepin K."/>
            <person name="Nash W."/>
            <person name="Thiruvilangam P."/>
            <person name="Bhonagiri V."/>
            <person name="Waters C."/>
            <person name="Tu K.C."/>
            <person name="Irgon J."/>
            <person name="Wilson R.K."/>
        </authorList>
    </citation>
    <scope>NUCLEOTIDE SEQUENCE [LARGE SCALE GENOMIC DNA]</scope>
    <source>
        <strain evidence="2">ATCC BAA-1116 / BB120</strain>
        <plasmid evidence="1 2">pVIBHAR</plasmid>
    </source>
</reference>
<dbReference type="AlphaFoldDB" id="A7N8Y3"/>
<dbReference type="Proteomes" id="UP000008152">
    <property type="component" value="Plasmid pVIBHAR"/>
</dbReference>
<accession>A7N8Y3</accession>
<sequence length="36" mass="4278">MNKARMSISTNKLWGKLVLELVGLTRVWTETHQWFC</sequence>
<organism evidence="1 2">
    <name type="scientific">Vibrio campbellii (strain ATCC BAA-1116)</name>
    <dbReference type="NCBI Taxonomy" id="2902295"/>
    <lineage>
        <taxon>Bacteria</taxon>
        <taxon>Pseudomonadati</taxon>
        <taxon>Pseudomonadota</taxon>
        <taxon>Gammaproteobacteria</taxon>
        <taxon>Vibrionales</taxon>
        <taxon>Vibrionaceae</taxon>
        <taxon>Vibrio</taxon>
    </lineage>
</organism>
<dbReference type="PATRIC" id="fig|338187.36.peg.6062"/>
<keyword evidence="1" id="KW-0614">Plasmid</keyword>
<proteinExistence type="predicted"/>
<name>A7N8Y3_VIBC1</name>
<evidence type="ECO:0000313" key="1">
    <source>
        <dbReference type="EMBL" id="ABU75111.1"/>
    </source>
</evidence>
<geneLocation type="plasmid" evidence="1 2">
    <name>pVIBHAR</name>
</geneLocation>